<dbReference type="InterPro" id="IPR010139">
    <property type="entry name" value="Imidazole-glycPsynth_HisH"/>
</dbReference>
<comment type="subunit">
    <text evidence="3 12">Heterodimer of HisH and HisF.</text>
</comment>
<dbReference type="InterPro" id="IPR029062">
    <property type="entry name" value="Class_I_gatase-like"/>
</dbReference>
<dbReference type="AlphaFoldDB" id="A0A0L6U0T1"/>
<sequence length="202" mass="22448">MIAIVDYDVGNLKNVYTALGDVGLEGVITRDKKVLEDAEAIILPGVGAFSDAMENLRKFELIDCLDANIKKGKPLLGICLGMQLLFDKSYEDGEFPGLSYIPGEIVKFSAPGIKIPHMGWNNLIINRDSPLVRNIGPEDYVYFVHSYYAKPINFDDVVAYAEYSVKVPGIVQRDNVMGMQFHPEKSSTVGLQLLKNFKEILS</sequence>
<comment type="subcellular location">
    <subcellularLocation>
        <location evidence="1 12">Cytoplasm</location>
    </subcellularLocation>
</comment>
<dbReference type="OrthoDB" id="9807137at2"/>
<dbReference type="STRING" id="52689.AKG39_08070"/>
<dbReference type="UniPathway" id="UPA00031">
    <property type="reaction ID" value="UER00010"/>
</dbReference>
<evidence type="ECO:0000313" key="15">
    <source>
        <dbReference type="EMBL" id="KNZ42113.1"/>
    </source>
</evidence>
<dbReference type="GO" id="GO:0004359">
    <property type="term" value="F:glutaminase activity"/>
    <property type="evidence" value="ECO:0007669"/>
    <property type="project" value="UniProtKB-EC"/>
</dbReference>
<name>A0A0L6U0T1_9FIRM</name>
<evidence type="ECO:0000256" key="3">
    <source>
        <dbReference type="ARBA" id="ARBA00011152"/>
    </source>
</evidence>
<keyword evidence="8 12" id="KW-0368">Histidine biosynthesis</keyword>
<keyword evidence="15" id="KW-0808">Transferase</keyword>
<evidence type="ECO:0000313" key="16">
    <source>
        <dbReference type="Proteomes" id="UP000036873"/>
    </source>
</evidence>
<dbReference type="RefSeq" id="WP_050739873.1">
    <property type="nucleotide sequence ID" value="NZ_LGYO01000019.1"/>
</dbReference>
<dbReference type="EC" id="4.3.2.10" evidence="12"/>
<keyword evidence="16" id="KW-1185">Reference proteome</keyword>
<evidence type="ECO:0000256" key="1">
    <source>
        <dbReference type="ARBA" id="ARBA00004496"/>
    </source>
</evidence>
<evidence type="ECO:0000256" key="9">
    <source>
        <dbReference type="ARBA" id="ARBA00023239"/>
    </source>
</evidence>
<dbReference type="Gene3D" id="3.40.50.880">
    <property type="match status" value="1"/>
</dbReference>
<dbReference type="PROSITE" id="PS51273">
    <property type="entry name" value="GATASE_TYPE_1"/>
    <property type="match status" value="1"/>
</dbReference>
<evidence type="ECO:0000256" key="12">
    <source>
        <dbReference type="HAMAP-Rule" id="MF_00278"/>
    </source>
</evidence>
<dbReference type="SUPFAM" id="SSF52317">
    <property type="entry name" value="Class I glutamine amidotransferase-like"/>
    <property type="match status" value="1"/>
</dbReference>
<comment type="catalytic activity">
    <reaction evidence="10 12">
        <text>5-[(5-phospho-1-deoxy-D-ribulos-1-ylimino)methylamino]-1-(5-phospho-beta-D-ribosyl)imidazole-4-carboxamide + L-glutamine = D-erythro-1-(imidazol-4-yl)glycerol 3-phosphate + 5-amino-1-(5-phospho-beta-D-ribosyl)imidazole-4-carboxamide + L-glutamate + H(+)</text>
        <dbReference type="Rhea" id="RHEA:24793"/>
        <dbReference type="ChEBI" id="CHEBI:15378"/>
        <dbReference type="ChEBI" id="CHEBI:29985"/>
        <dbReference type="ChEBI" id="CHEBI:58278"/>
        <dbReference type="ChEBI" id="CHEBI:58359"/>
        <dbReference type="ChEBI" id="CHEBI:58475"/>
        <dbReference type="ChEBI" id="CHEBI:58525"/>
        <dbReference type="EC" id="4.3.2.10"/>
    </reaction>
</comment>
<dbReference type="CDD" id="cd01748">
    <property type="entry name" value="GATase1_IGP_Synthase"/>
    <property type="match status" value="1"/>
</dbReference>
<evidence type="ECO:0000256" key="13">
    <source>
        <dbReference type="PIRSR" id="PIRSR000495-1"/>
    </source>
</evidence>
<keyword evidence="9 12" id="KW-0456">Lyase</keyword>
<reference evidence="16" key="1">
    <citation type="submission" date="2015-07" db="EMBL/GenBank/DDBJ databases">
        <title>Draft genome sequence of Acetobacterium bakii DSM 8293, a potential psychrophilic chemical producer through syngas fermentation.</title>
        <authorList>
            <person name="Song Y."/>
            <person name="Hwang S."/>
            <person name="Cho B.-K."/>
        </authorList>
    </citation>
    <scope>NUCLEOTIDE SEQUENCE [LARGE SCALE GENOMIC DNA]</scope>
    <source>
        <strain evidence="16">DSM 8239</strain>
    </source>
</reference>
<feature type="domain" description="Glutamine amidotransferase" evidence="14">
    <location>
        <begin position="4"/>
        <end position="197"/>
    </location>
</feature>
<dbReference type="PANTHER" id="PTHR42701:SF1">
    <property type="entry name" value="IMIDAZOLE GLYCEROL PHOSPHATE SYNTHASE SUBUNIT HISH"/>
    <property type="match status" value="1"/>
</dbReference>
<evidence type="ECO:0000256" key="8">
    <source>
        <dbReference type="ARBA" id="ARBA00023102"/>
    </source>
</evidence>
<evidence type="ECO:0000256" key="10">
    <source>
        <dbReference type="ARBA" id="ARBA00047838"/>
    </source>
</evidence>
<dbReference type="NCBIfam" id="TIGR01855">
    <property type="entry name" value="IMP_synth_hisH"/>
    <property type="match status" value="1"/>
</dbReference>
<dbReference type="PATRIC" id="fig|52689.4.peg.743"/>
<comment type="catalytic activity">
    <reaction evidence="11 12">
        <text>L-glutamine + H2O = L-glutamate + NH4(+)</text>
        <dbReference type="Rhea" id="RHEA:15889"/>
        <dbReference type="ChEBI" id="CHEBI:15377"/>
        <dbReference type="ChEBI" id="CHEBI:28938"/>
        <dbReference type="ChEBI" id="CHEBI:29985"/>
        <dbReference type="ChEBI" id="CHEBI:58359"/>
        <dbReference type="EC" id="3.5.1.2"/>
    </reaction>
</comment>
<dbReference type="HAMAP" id="MF_00278">
    <property type="entry name" value="HisH"/>
    <property type="match status" value="1"/>
</dbReference>
<comment type="caution">
    <text evidence="15">The sequence shown here is derived from an EMBL/GenBank/DDBJ whole genome shotgun (WGS) entry which is preliminary data.</text>
</comment>
<gene>
    <name evidence="12 15" type="primary">hisH</name>
    <name evidence="15" type="ORF">AKG39_08070</name>
</gene>
<evidence type="ECO:0000256" key="2">
    <source>
        <dbReference type="ARBA" id="ARBA00005091"/>
    </source>
</evidence>
<dbReference type="Pfam" id="PF00117">
    <property type="entry name" value="GATase"/>
    <property type="match status" value="1"/>
</dbReference>
<dbReference type="PANTHER" id="PTHR42701">
    <property type="entry name" value="IMIDAZOLE GLYCEROL PHOSPHATE SYNTHASE SUBUNIT HISH"/>
    <property type="match status" value="1"/>
</dbReference>
<dbReference type="GO" id="GO:0016829">
    <property type="term" value="F:lyase activity"/>
    <property type="evidence" value="ECO:0007669"/>
    <property type="project" value="UniProtKB-KW"/>
</dbReference>
<dbReference type="GO" id="GO:0005737">
    <property type="term" value="C:cytoplasm"/>
    <property type="evidence" value="ECO:0007669"/>
    <property type="project" value="UniProtKB-SubCell"/>
</dbReference>
<dbReference type="EC" id="3.5.1.2" evidence="12"/>
<evidence type="ECO:0000256" key="7">
    <source>
        <dbReference type="ARBA" id="ARBA00022962"/>
    </source>
</evidence>
<feature type="active site" evidence="12 13">
    <location>
        <position position="182"/>
    </location>
</feature>
<evidence type="ECO:0000256" key="11">
    <source>
        <dbReference type="ARBA" id="ARBA00049534"/>
    </source>
</evidence>
<feature type="active site" description="Nucleophile" evidence="12 13">
    <location>
        <position position="79"/>
    </location>
</feature>
<dbReference type="GO" id="GO:0000105">
    <property type="term" value="P:L-histidine biosynthetic process"/>
    <property type="evidence" value="ECO:0007669"/>
    <property type="project" value="UniProtKB-UniRule"/>
</dbReference>
<evidence type="ECO:0000256" key="4">
    <source>
        <dbReference type="ARBA" id="ARBA00022490"/>
    </source>
</evidence>
<keyword evidence="7 12" id="KW-0315">Glutamine amidotransferase</keyword>
<keyword evidence="5 12" id="KW-0028">Amino-acid biosynthesis</keyword>
<evidence type="ECO:0000256" key="5">
    <source>
        <dbReference type="ARBA" id="ARBA00022605"/>
    </source>
</evidence>
<feature type="active site" evidence="12 13">
    <location>
        <position position="184"/>
    </location>
</feature>
<organism evidence="15 16">
    <name type="scientific">Acetobacterium bakii</name>
    <dbReference type="NCBI Taxonomy" id="52689"/>
    <lineage>
        <taxon>Bacteria</taxon>
        <taxon>Bacillati</taxon>
        <taxon>Bacillota</taxon>
        <taxon>Clostridia</taxon>
        <taxon>Eubacteriales</taxon>
        <taxon>Eubacteriaceae</taxon>
        <taxon>Acetobacterium</taxon>
    </lineage>
</organism>
<dbReference type="PIRSF" id="PIRSF000495">
    <property type="entry name" value="Amidotransf_hisH"/>
    <property type="match status" value="1"/>
</dbReference>
<dbReference type="InterPro" id="IPR017926">
    <property type="entry name" value="GATASE"/>
</dbReference>
<evidence type="ECO:0000256" key="6">
    <source>
        <dbReference type="ARBA" id="ARBA00022801"/>
    </source>
</evidence>
<accession>A0A0L6U0T1</accession>
<dbReference type="EMBL" id="LGYO01000019">
    <property type="protein sequence ID" value="KNZ42113.1"/>
    <property type="molecule type" value="Genomic_DNA"/>
</dbReference>
<keyword evidence="15" id="KW-0328">Glycosyltransferase</keyword>
<dbReference type="FunFam" id="3.40.50.880:FF:000009">
    <property type="entry name" value="Imidazole glycerol phosphate synthase subunit HisH"/>
    <property type="match status" value="1"/>
</dbReference>
<comment type="pathway">
    <text evidence="2 12">Amino-acid biosynthesis; L-histidine biosynthesis; L-histidine from 5-phospho-alpha-D-ribose 1-diphosphate: step 5/9.</text>
</comment>
<keyword evidence="6 12" id="KW-0378">Hydrolase</keyword>
<keyword evidence="4 12" id="KW-0963">Cytoplasm</keyword>
<dbReference type="Proteomes" id="UP000036873">
    <property type="component" value="Unassembled WGS sequence"/>
</dbReference>
<protein>
    <recommendedName>
        <fullName evidence="12">Imidazole glycerol phosphate synthase subunit HisH</fullName>
        <ecNumber evidence="12">4.3.2.10</ecNumber>
    </recommendedName>
    <alternativeName>
        <fullName evidence="12">IGP synthase glutaminase subunit</fullName>
        <ecNumber evidence="12">3.5.1.2</ecNumber>
    </alternativeName>
    <alternativeName>
        <fullName evidence="12">IGP synthase subunit HisH</fullName>
    </alternativeName>
    <alternativeName>
        <fullName evidence="12">ImGP synthase subunit HisH</fullName>
        <shortName evidence="12">IGPS subunit HisH</shortName>
    </alternativeName>
</protein>
<evidence type="ECO:0000259" key="14">
    <source>
        <dbReference type="Pfam" id="PF00117"/>
    </source>
</evidence>
<comment type="function">
    <text evidence="12">IGPS catalyzes the conversion of PRFAR and glutamine to IGP, AICAR and glutamate. The HisH subunit catalyzes the hydrolysis of glutamine to glutamate and ammonia as part of the synthesis of IGP and AICAR. The resulting ammonia molecule is channeled to the active site of HisF.</text>
</comment>
<proteinExistence type="inferred from homology"/>
<dbReference type="GO" id="GO:0000107">
    <property type="term" value="F:imidazoleglycerol-phosphate synthase activity"/>
    <property type="evidence" value="ECO:0007669"/>
    <property type="project" value="UniProtKB-UniRule"/>
</dbReference>